<dbReference type="NCBIfam" id="TIGR01400">
    <property type="entry name" value="fliR"/>
    <property type="match status" value="1"/>
</dbReference>
<evidence type="ECO:0000256" key="1">
    <source>
        <dbReference type="ARBA" id="ARBA00002578"/>
    </source>
</evidence>
<dbReference type="OrthoDB" id="9779817at2"/>
<dbReference type="AlphaFoldDB" id="A0A364NSY4"/>
<feature type="transmembrane region" description="Helical" evidence="10">
    <location>
        <begin position="6"/>
        <end position="27"/>
    </location>
</feature>
<keyword evidence="12" id="KW-1185">Reference proteome</keyword>
<gene>
    <name evidence="11" type="ORF">CU669_19840</name>
</gene>
<dbReference type="GO" id="GO:0044780">
    <property type="term" value="P:bacterial-type flagellum assembly"/>
    <property type="evidence" value="ECO:0007669"/>
    <property type="project" value="UniProtKB-UniRule"/>
</dbReference>
<dbReference type="PANTHER" id="PTHR30065">
    <property type="entry name" value="FLAGELLAR BIOSYNTHETIC PROTEIN FLIR"/>
    <property type="match status" value="1"/>
</dbReference>
<keyword evidence="11" id="KW-0969">Cilium</keyword>
<dbReference type="Proteomes" id="UP000251075">
    <property type="component" value="Unassembled WGS sequence"/>
</dbReference>
<sequence length="254" mass="27952">MLSEILQLDIFRFMMAFARIGSALMLLPGIGGHLVSIRIRMWIALSLAFLMLPVVGAAIPSMPKSVGGILMLTFGEIVIGLFLGTVVSFVMSVLSLAGSMIGYQTGLTNAFSFDPIAQQQSQLLTGFLSNIGLLAIFATNLHHLMFQAIAESYDLFHPGQPLPWGDFTETLSHLVTETFRLGLQFSAPLVVAGLIFYTGLGLLSRLIPQLQIFFISQPIQILVGFWMFMASLPMITTLFLKFFEDSLIPYLPPR</sequence>
<evidence type="ECO:0000256" key="4">
    <source>
        <dbReference type="ARBA" id="ARBA00022475"/>
    </source>
</evidence>
<evidence type="ECO:0000256" key="6">
    <source>
        <dbReference type="ARBA" id="ARBA00022989"/>
    </source>
</evidence>
<proteinExistence type="inferred from homology"/>
<keyword evidence="7 10" id="KW-0472">Membrane</keyword>
<evidence type="ECO:0000256" key="2">
    <source>
        <dbReference type="ARBA" id="ARBA00009772"/>
    </source>
</evidence>
<dbReference type="PRINTS" id="PR00953">
    <property type="entry name" value="TYPE3IMRPROT"/>
</dbReference>
<dbReference type="InterPro" id="IPR006303">
    <property type="entry name" value="FliR"/>
</dbReference>
<evidence type="ECO:0000256" key="5">
    <source>
        <dbReference type="ARBA" id="ARBA00022692"/>
    </source>
</evidence>
<dbReference type="RefSeq" id="WP_112147328.1">
    <property type="nucleotide sequence ID" value="NZ_PGTO01000031.1"/>
</dbReference>
<dbReference type="Pfam" id="PF01311">
    <property type="entry name" value="Bac_export_1"/>
    <property type="match status" value="1"/>
</dbReference>
<evidence type="ECO:0000256" key="8">
    <source>
        <dbReference type="ARBA" id="ARBA00023143"/>
    </source>
</evidence>
<dbReference type="GO" id="GO:0005886">
    <property type="term" value="C:plasma membrane"/>
    <property type="evidence" value="ECO:0007669"/>
    <property type="project" value="UniProtKB-SubCell"/>
</dbReference>
<feature type="transmembrane region" description="Helical" evidence="10">
    <location>
        <begin position="79"/>
        <end position="103"/>
    </location>
</feature>
<keyword evidence="8 10" id="KW-0975">Bacterial flagellum</keyword>
<feature type="transmembrane region" description="Helical" evidence="10">
    <location>
        <begin position="185"/>
        <end position="207"/>
    </location>
</feature>
<protein>
    <recommendedName>
        <fullName evidence="3 9">Flagellar biosynthetic protein FliR</fullName>
    </recommendedName>
</protein>
<evidence type="ECO:0000256" key="7">
    <source>
        <dbReference type="ARBA" id="ARBA00023136"/>
    </source>
</evidence>
<dbReference type="InterPro" id="IPR002010">
    <property type="entry name" value="T3SS_IM_R"/>
</dbReference>
<dbReference type="PANTHER" id="PTHR30065:SF8">
    <property type="entry name" value="FLAGELLAR BIOSYNTHETIC PROTEIN FLIR"/>
    <property type="match status" value="1"/>
</dbReference>
<comment type="subcellular location">
    <subcellularLocation>
        <location evidence="10">Cell membrane</location>
        <topology evidence="10">Multi-pass membrane protein</topology>
    </subcellularLocation>
    <subcellularLocation>
        <location evidence="10">Bacterial flagellum basal body</location>
    </subcellularLocation>
</comment>
<evidence type="ECO:0000256" key="10">
    <source>
        <dbReference type="RuleBase" id="RU362071"/>
    </source>
</evidence>
<keyword evidence="11" id="KW-0966">Cell projection</keyword>
<feature type="transmembrane region" description="Helical" evidence="10">
    <location>
        <begin position="123"/>
        <end position="146"/>
    </location>
</feature>
<keyword evidence="6 10" id="KW-1133">Transmembrane helix</keyword>
<comment type="caution">
    <text evidence="11">The sequence shown here is derived from an EMBL/GenBank/DDBJ whole genome shotgun (WGS) entry which is preliminary data.</text>
</comment>
<evidence type="ECO:0000313" key="11">
    <source>
        <dbReference type="EMBL" id="RAU20186.1"/>
    </source>
</evidence>
<name>A0A364NSY4_9PROT</name>
<evidence type="ECO:0000256" key="9">
    <source>
        <dbReference type="NCBIfam" id="TIGR01400"/>
    </source>
</evidence>
<feature type="transmembrane region" description="Helical" evidence="10">
    <location>
        <begin position="39"/>
        <end position="59"/>
    </location>
</feature>
<reference evidence="11 12" key="1">
    <citation type="submission" date="2017-11" db="EMBL/GenBank/DDBJ databases">
        <title>Draft genome sequence of magnetotactic bacterium Magnetospirillum kuznetsovii LBB-42.</title>
        <authorList>
            <person name="Grouzdev D.S."/>
            <person name="Rysina M.S."/>
            <person name="Baslerov R.V."/>
            <person name="Koziaeva V."/>
        </authorList>
    </citation>
    <scope>NUCLEOTIDE SEQUENCE [LARGE SCALE GENOMIC DNA]</scope>
    <source>
        <strain evidence="11 12">LBB-42</strain>
    </source>
</reference>
<dbReference type="GO" id="GO:0009425">
    <property type="term" value="C:bacterial-type flagellum basal body"/>
    <property type="evidence" value="ECO:0007669"/>
    <property type="project" value="UniProtKB-SubCell"/>
</dbReference>
<dbReference type="EMBL" id="PGTO01000031">
    <property type="protein sequence ID" value="RAU20186.1"/>
    <property type="molecule type" value="Genomic_DNA"/>
</dbReference>
<dbReference type="GO" id="GO:0006605">
    <property type="term" value="P:protein targeting"/>
    <property type="evidence" value="ECO:0007669"/>
    <property type="project" value="UniProtKB-UniRule"/>
</dbReference>
<comment type="similarity">
    <text evidence="2 10">Belongs to the FliR/MopE/SpaR family.</text>
</comment>
<keyword evidence="5 10" id="KW-0812">Transmembrane</keyword>
<accession>A0A364NSY4</accession>
<keyword evidence="4 10" id="KW-1003">Cell membrane</keyword>
<comment type="function">
    <text evidence="1 10">Role in flagellar biosynthesis.</text>
</comment>
<organism evidence="11 12">
    <name type="scientific">Paramagnetospirillum kuznetsovii</name>
    <dbReference type="NCBI Taxonomy" id="2053833"/>
    <lineage>
        <taxon>Bacteria</taxon>
        <taxon>Pseudomonadati</taxon>
        <taxon>Pseudomonadota</taxon>
        <taxon>Alphaproteobacteria</taxon>
        <taxon>Rhodospirillales</taxon>
        <taxon>Magnetospirillaceae</taxon>
        <taxon>Paramagnetospirillum</taxon>
    </lineage>
</organism>
<keyword evidence="11" id="KW-0282">Flagellum</keyword>
<evidence type="ECO:0000256" key="3">
    <source>
        <dbReference type="ARBA" id="ARBA00021717"/>
    </source>
</evidence>
<feature type="transmembrane region" description="Helical" evidence="10">
    <location>
        <begin position="219"/>
        <end position="243"/>
    </location>
</feature>
<evidence type="ECO:0000313" key="12">
    <source>
        <dbReference type="Proteomes" id="UP000251075"/>
    </source>
</evidence>